<organism evidence="1 2">
    <name type="scientific">Methylobacterium platani</name>
    <dbReference type="NCBI Taxonomy" id="427683"/>
    <lineage>
        <taxon>Bacteria</taxon>
        <taxon>Pseudomonadati</taxon>
        <taxon>Pseudomonadota</taxon>
        <taxon>Alphaproteobacteria</taxon>
        <taxon>Hyphomicrobiales</taxon>
        <taxon>Methylobacteriaceae</taxon>
        <taxon>Methylobacterium</taxon>
    </lineage>
</organism>
<name>A0A179S887_9HYPH</name>
<protein>
    <submittedName>
        <fullName evidence="1">Uncharacterized protein</fullName>
    </submittedName>
</protein>
<sequence>MTTENPSPVHVFWNRNRYVWSIRRGGIVVDRRPSLALAGCVMRASEAGRLRCQAAARREVVATIVGTLADAPRPADAIRIGYRPTEPGFRRRDTNEIVTGAAAVWFEPDGTAWALAPIPSTETCQ</sequence>
<dbReference type="InterPro" id="IPR058002">
    <property type="entry name" value="Gp82"/>
</dbReference>
<reference evidence="1 2" key="1">
    <citation type="submission" date="2016-04" db="EMBL/GenBank/DDBJ databases">
        <authorList>
            <person name="Evans L.H."/>
            <person name="Alamgir A."/>
            <person name="Owens N."/>
            <person name="Weber N.D."/>
            <person name="Virtaneva K."/>
            <person name="Barbian K."/>
            <person name="Babar A."/>
            <person name="Rosenke K."/>
        </authorList>
    </citation>
    <scope>NUCLEOTIDE SEQUENCE [LARGE SCALE GENOMIC DNA]</scope>
    <source>
        <strain evidence="1 2">PMB02</strain>
    </source>
</reference>
<dbReference type="EMBL" id="LWHQ01000038">
    <property type="protein sequence ID" value="OAS22489.1"/>
    <property type="molecule type" value="Genomic_DNA"/>
</dbReference>
<dbReference type="AlphaFoldDB" id="A0A179S887"/>
<comment type="caution">
    <text evidence="1">The sequence shown here is derived from an EMBL/GenBank/DDBJ whole genome shotgun (WGS) entry which is preliminary data.</text>
</comment>
<dbReference type="RefSeq" id="WP_048431745.1">
    <property type="nucleotide sequence ID" value="NZ_LWHQ01000038.1"/>
</dbReference>
<proteinExistence type="predicted"/>
<dbReference type="OrthoDB" id="7998453at2"/>
<evidence type="ECO:0000313" key="1">
    <source>
        <dbReference type="EMBL" id="OAS22489.1"/>
    </source>
</evidence>
<dbReference type="STRING" id="427683.A5481_19020"/>
<dbReference type="Proteomes" id="UP000078316">
    <property type="component" value="Unassembled WGS sequence"/>
</dbReference>
<gene>
    <name evidence="1" type="ORF">A5481_19020</name>
</gene>
<accession>A0A179S887</accession>
<evidence type="ECO:0000313" key="2">
    <source>
        <dbReference type="Proteomes" id="UP000078316"/>
    </source>
</evidence>
<dbReference type="Pfam" id="PF25735">
    <property type="entry name" value="Phage_L5_gp82"/>
    <property type="match status" value="1"/>
</dbReference>